<evidence type="ECO:0008006" key="11">
    <source>
        <dbReference type="Google" id="ProtNLM"/>
    </source>
</evidence>
<keyword evidence="5" id="KW-0732">Signal</keyword>
<evidence type="ECO:0000259" key="7">
    <source>
        <dbReference type="Pfam" id="PF00384"/>
    </source>
</evidence>
<feature type="domain" description="Molybdopterin dinucleotide-binding" evidence="8">
    <location>
        <begin position="904"/>
        <end position="984"/>
    </location>
</feature>
<keyword evidence="2" id="KW-0408">Iron</keyword>
<evidence type="ECO:0000256" key="2">
    <source>
        <dbReference type="ARBA" id="ARBA00022485"/>
    </source>
</evidence>
<sequence>MEEEKEDGSMAITDLSRRRFTQLAGLTGAAALAGLGLPDAAEAAEQAPVDPEFPVSGRGRKLEAAYDPNTDEIKVNDEVIVRYSNCVGCYAMCGVRLKLDRDSREILAQGGNPYNPCNAYPVLPFDEPLTEAYRTMTQSPTKQTGAATCCGRSLGALDVYLNSYRITTPLKRAGKRGEGKWEPISWDQLIEETVEGGKLFAHLGEDREIEGFRAVRDFDTPLVPDAPEFGSKANGLIYCGGRTDGRGQTSTRFLSMYGSSNKYSHHSSCYGAKGVYPYQSGDGDDLGIDAENNEYAIWMGTFPGANGGSVMSDLKRVAATIENKQAKIVVFDPNLGNGVVTPAQDNAVWYPIKPATNSALTMGMIRWIIDNEKYNEGFMCAPNLPQAIKLGFNACTNATHLVIVDEAHPNYRHMMHPEDAGLTPSSAENAFEDQYVCIDAATQQPAVSLDCDKGLMEWEGEVNGVKVRTAYLFLKDSANEHTIEEYSEICGVPVDVIEEVASEFVAHGTKSSVNGAGGVTSANGTDATSCYSTLAGLTGAICMKGSIIATFVGVTGPGNGERYLLSKAEGMPKDKPDARVDRTGFAWEDTSEYKRRTAAGEKDPKPLLPWYPGGVGTSDNQMVLSLANGYPHKAKILLTWQCNPIKATPGAQREEVMAAFKDPDIIPLAICSDVVEGTFAHMADYIVPDTMYREHFGISQHAAWWPHKGNFLQWPMVEPKSMKLDDGRHASFDVYLCDVGRKLGLPGYGDEALLSATGEKLPFNDACDYYVKALANVAYEDGVIEDLSDEEIRMQALDTLPEAWKKAVTPEEWSKVQRLLSRGCRTWPEADTWDDQGRQTYAGAYMVNFYSEERGSVRNHYTGKFYEGALGWHAETFSDGTPIADVYSREEYPFGAASHKPYFRCVTMLSDSALLRELSPHNYLEINIEDARELGIKDGDTVQAINPSGDVMEGVAMLRGGTARGNIGISFGYTQDAYGSTDLTVGDETVPGNPAINTGVQLCQMLDPQVGEGAIFAFSDPEASTPGRNGGMFKLVVPTA</sequence>
<dbReference type="AlphaFoldDB" id="A0A2K2UB42"/>
<feature type="domain" description="Molybdopterin oxidoreductase" evidence="7">
    <location>
        <begin position="165"/>
        <end position="698"/>
    </location>
</feature>
<dbReference type="InterPro" id="IPR006311">
    <property type="entry name" value="TAT_signal"/>
</dbReference>
<dbReference type="PANTHER" id="PTHR43742:SF9">
    <property type="entry name" value="TETRATHIONATE REDUCTASE SUBUNIT A"/>
    <property type="match status" value="1"/>
</dbReference>
<dbReference type="Gene3D" id="3.40.50.740">
    <property type="match status" value="1"/>
</dbReference>
<keyword evidence="3" id="KW-0500">Molybdenum</keyword>
<evidence type="ECO:0000256" key="1">
    <source>
        <dbReference type="ARBA" id="ARBA00010312"/>
    </source>
</evidence>
<dbReference type="Gene3D" id="3.30.200.210">
    <property type="match status" value="1"/>
</dbReference>
<dbReference type="Proteomes" id="UP000236197">
    <property type="component" value="Unassembled WGS sequence"/>
</dbReference>
<keyword evidence="4" id="KW-0479">Metal-binding</keyword>
<dbReference type="InterPro" id="IPR006656">
    <property type="entry name" value="Mopterin_OxRdtase"/>
</dbReference>
<comment type="similarity">
    <text evidence="1">Belongs to the prokaryotic molybdopterin-containing oxidoreductase family.</text>
</comment>
<accession>A0A2K2UB42</accession>
<keyword evidence="6" id="KW-0560">Oxidoreductase</keyword>
<evidence type="ECO:0000313" key="9">
    <source>
        <dbReference type="EMBL" id="PNV67545.1"/>
    </source>
</evidence>
<name>A0A2K2UB42_9ACTN</name>
<protein>
    <recommendedName>
        <fullName evidence="11">Molybdopterin dinucleotide-binding protein</fullName>
    </recommendedName>
</protein>
<organism evidence="9 10">
    <name type="scientific">Enteroscipio rubneri</name>
    <dbReference type="NCBI Taxonomy" id="2070686"/>
    <lineage>
        <taxon>Bacteria</taxon>
        <taxon>Bacillati</taxon>
        <taxon>Actinomycetota</taxon>
        <taxon>Coriobacteriia</taxon>
        <taxon>Eggerthellales</taxon>
        <taxon>Eggerthellaceae</taxon>
        <taxon>Enteroscipio</taxon>
    </lineage>
</organism>
<dbReference type="InterPro" id="IPR009010">
    <property type="entry name" value="Asp_de-COase-like_dom_sf"/>
</dbReference>
<evidence type="ECO:0000259" key="8">
    <source>
        <dbReference type="Pfam" id="PF01568"/>
    </source>
</evidence>
<dbReference type="GO" id="GO:0043546">
    <property type="term" value="F:molybdopterin cofactor binding"/>
    <property type="evidence" value="ECO:0007669"/>
    <property type="project" value="InterPro"/>
</dbReference>
<gene>
    <name evidence="9" type="ORF">C2L71_06940</name>
</gene>
<dbReference type="InterPro" id="IPR006657">
    <property type="entry name" value="MoPterin_dinucl-bd_dom"/>
</dbReference>
<dbReference type="SUPFAM" id="SSF50692">
    <property type="entry name" value="ADC-like"/>
    <property type="match status" value="1"/>
</dbReference>
<keyword evidence="10" id="KW-1185">Reference proteome</keyword>
<dbReference type="GO" id="GO:0046872">
    <property type="term" value="F:metal ion binding"/>
    <property type="evidence" value="ECO:0007669"/>
    <property type="project" value="UniProtKB-KW"/>
</dbReference>
<keyword evidence="2" id="KW-0004">4Fe-4S</keyword>
<evidence type="ECO:0000256" key="6">
    <source>
        <dbReference type="ARBA" id="ARBA00023002"/>
    </source>
</evidence>
<dbReference type="EMBL" id="PPEK01000007">
    <property type="protein sequence ID" value="PNV67545.1"/>
    <property type="molecule type" value="Genomic_DNA"/>
</dbReference>
<reference evidence="10" key="1">
    <citation type="submission" date="2018-01" db="EMBL/GenBank/DDBJ databases">
        <title>Rubneribacter badeniensis gen. nov., sp. nov., and Colonibacter rubneri, gen. nov., sp. nov., WGS of new members of the Eggerthellaceae.</title>
        <authorList>
            <person name="Danylec N."/>
            <person name="Stoll D.A."/>
            <person name="Doetsch A."/>
            <person name="Kulling S.E."/>
            <person name="Huch M."/>
        </authorList>
    </citation>
    <scope>NUCLEOTIDE SEQUENCE [LARGE SCALE GENOMIC DNA]</scope>
    <source>
        <strain evidence="10">ResAG-96</strain>
    </source>
</reference>
<dbReference type="SUPFAM" id="SSF53706">
    <property type="entry name" value="Formate dehydrogenase/DMSO reductase, domains 1-3"/>
    <property type="match status" value="1"/>
</dbReference>
<comment type="caution">
    <text evidence="9">The sequence shown here is derived from an EMBL/GenBank/DDBJ whole genome shotgun (WGS) entry which is preliminary data.</text>
</comment>
<dbReference type="GO" id="GO:0051539">
    <property type="term" value="F:4 iron, 4 sulfur cluster binding"/>
    <property type="evidence" value="ECO:0007669"/>
    <property type="project" value="UniProtKB-KW"/>
</dbReference>
<proteinExistence type="inferred from homology"/>
<dbReference type="OrthoDB" id="9759518at2"/>
<evidence type="ECO:0000256" key="5">
    <source>
        <dbReference type="ARBA" id="ARBA00022729"/>
    </source>
</evidence>
<evidence type="ECO:0000313" key="10">
    <source>
        <dbReference type="Proteomes" id="UP000236197"/>
    </source>
</evidence>
<evidence type="ECO:0000256" key="4">
    <source>
        <dbReference type="ARBA" id="ARBA00022723"/>
    </source>
</evidence>
<dbReference type="Gene3D" id="2.40.40.20">
    <property type="match status" value="1"/>
</dbReference>
<dbReference type="GO" id="GO:0016491">
    <property type="term" value="F:oxidoreductase activity"/>
    <property type="evidence" value="ECO:0007669"/>
    <property type="project" value="UniProtKB-KW"/>
</dbReference>
<evidence type="ECO:0000256" key="3">
    <source>
        <dbReference type="ARBA" id="ARBA00022505"/>
    </source>
</evidence>
<dbReference type="InterPro" id="IPR050612">
    <property type="entry name" value="Prok_Mopterin_Oxidored"/>
</dbReference>
<dbReference type="Pfam" id="PF00384">
    <property type="entry name" value="Molybdopterin"/>
    <property type="match status" value="1"/>
</dbReference>
<dbReference type="PROSITE" id="PS51318">
    <property type="entry name" value="TAT"/>
    <property type="match status" value="1"/>
</dbReference>
<dbReference type="PANTHER" id="PTHR43742">
    <property type="entry name" value="TRIMETHYLAMINE-N-OXIDE REDUCTASE"/>
    <property type="match status" value="1"/>
</dbReference>
<dbReference type="Gene3D" id="3.40.228.10">
    <property type="entry name" value="Dimethylsulfoxide Reductase, domain 2"/>
    <property type="match status" value="1"/>
</dbReference>
<dbReference type="Pfam" id="PF01568">
    <property type="entry name" value="Molydop_binding"/>
    <property type="match status" value="1"/>
</dbReference>
<keyword evidence="2" id="KW-0411">Iron-sulfur</keyword>